<evidence type="ECO:0000313" key="2">
    <source>
        <dbReference type="EMBL" id="KAK4282984.1"/>
    </source>
</evidence>
<dbReference type="AlphaFoldDB" id="A0AAE1N4G8"/>
<feature type="transmembrane region" description="Helical" evidence="1">
    <location>
        <begin position="223"/>
        <end position="240"/>
    </location>
</feature>
<gene>
    <name evidence="2" type="ORF">QN277_014290</name>
</gene>
<protein>
    <submittedName>
        <fullName evidence="2">Uncharacterized protein</fullName>
    </submittedName>
</protein>
<reference evidence="2" key="1">
    <citation type="submission" date="2023-10" db="EMBL/GenBank/DDBJ databases">
        <title>Chromosome-level genome of the transformable northern wattle, Acacia crassicarpa.</title>
        <authorList>
            <person name="Massaro I."/>
            <person name="Sinha N.R."/>
            <person name="Poethig S."/>
            <person name="Leichty A.R."/>
        </authorList>
    </citation>
    <scope>NUCLEOTIDE SEQUENCE</scope>
    <source>
        <strain evidence="2">Acra3RX</strain>
        <tissue evidence="2">Leaf</tissue>
    </source>
</reference>
<accession>A0AAE1N4G8</accession>
<proteinExistence type="predicted"/>
<dbReference type="PANTHER" id="PTHR36334:SF1">
    <property type="entry name" value="PROTEIN, PUTATIVE (DUF2358)-RELATED"/>
    <property type="match status" value="1"/>
</dbReference>
<evidence type="ECO:0000256" key="1">
    <source>
        <dbReference type="SAM" id="Phobius"/>
    </source>
</evidence>
<keyword evidence="1" id="KW-0472">Membrane</keyword>
<organism evidence="2 3">
    <name type="scientific">Acacia crassicarpa</name>
    <name type="common">northern wattle</name>
    <dbReference type="NCBI Taxonomy" id="499986"/>
    <lineage>
        <taxon>Eukaryota</taxon>
        <taxon>Viridiplantae</taxon>
        <taxon>Streptophyta</taxon>
        <taxon>Embryophyta</taxon>
        <taxon>Tracheophyta</taxon>
        <taxon>Spermatophyta</taxon>
        <taxon>Magnoliopsida</taxon>
        <taxon>eudicotyledons</taxon>
        <taxon>Gunneridae</taxon>
        <taxon>Pentapetalae</taxon>
        <taxon>rosids</taxon>
        <taxon>fabids</taxon>
        <taxon>Fabales</taxon>
        <taxon>Fabaceae</taxon>
        <taxon>Caesalpinioideae</taxon>
        <taxon>mimosoid clade</taxon>
        <taxon>Acacieae</taxon>
        <taxon>Acacia</taxon>
    </lineage>
</organism>
<dbReference type="EMBL" id="JAWXYG010000002">
    <property type="protein sequence ID" value="KAK4282984.1"/>
    <property type="molecule type" value="Genomic_DNA"/>
</dbReference>
<keyword evidence="1" id="KW-1133">Transmembrane helix</keyword>
<dbReference type="Proteomes" id="UP001293593">
    <property type="component" value="Unassembled WGS sequence"/>
</dbReference>
<dbReference type="PANTHER" id="PTHR36334">
    <property type="entry name" value="PROTEIN, PUTATIVE (DUF2358)-RELATED"/>
    <property type="match status" value="1"/>
</dbReference>
<dbReference type="GO" id="GO:0009507">
    <property type="term" value="C:chloroplast"/>
    <property type="evidence" value="ECO:0007669"/>
    <property type="project" value="TreeGrafter"/>
</dbReference>
<evidence type="ECO:0000313" key="3">
    <source>
        <dbReference type="Proteomes" id="UP001293593"/>
    </source>
</evidence>
<sequence length="244" mass="27411">MAATLSSSVAALCYPSNSKICRAPFFLPHNHNHSVLLRVANDADKIVDGIDFGELCNDFECISSPLVESTARQLARDILELRDDNRAFATLAVSIKYRDPLRRFVGLDKYKRPLWARDTLNNPSVSVQEMVMLSTSVLSIKWTIKGKPKSLIGRIAGVLILRAFFWTSRALFAALESGKDLVDIAKDVSSPLPTKKDNLEIDPDPSPDPTKFFQRDDSFQRDAYQIVLFLAVLYFLVQFLRTAL</sequence>
<keyword evidence="3" id="KW-1185">Reference proteome</keyword>
<comment type="caution">
    <text evidence="2">The sequence shown here is derived from an EMBL/GenBank/DDBJ whole genome shotgun (WGS) entry which is preliminary data.</text>
</comment>
<name>A0AAE1N4G8_9FABA</name>
<keyword evidence="1" id="KW-0812">Transmembrane</keyword>